<evidence type="ECO:0000256" key="1">
    <source>
        <dbReference type="SAM" id="MobiDB-lite"/>
    </source>
</evidence>
<dbReference type="AlphaFoldDB" id="A0A7R9F6M0"/>
<organism evidence="2">
    <name type="scientific">Timema bartmani</name>
    <dbReference type="NCBI Taxonomy" id="61472"/>
    <lineage>
        <taxon>Eukaryota</taxon>
        <taxon>Metazoa</taxon>
        <taxon>Ecdysozoa</taxon>
        <taxon>Arthropoda</taxon>
        <taxon>Hexapoda</taxon>
        <taxon>Insecta</taxon>
        <taxon>Pterygota</taxon>
        <taxon>Neoptera</taxon>
        <taxon>Polyneoptera</taxon>
        <taxon>Phasmatodea</taxon>
        <taxon>Timematodea</taxon>
        <taxon>Timematoidea</taxon>
        <taxon>Timematidae</taxon>
        <taxon>Timema</taxon>
    </lineage>
</organism>
<protein>
    <submittedName>
        <fullName evidence="2">Uncharacterized protein</fullName>
    </submittedName>
</protein>
<proteinExistence type="predicted"/>
<dbReference type="EMBL" id="OD569415">
    <property type="protein sequence ID" value="CAD7447944.1"/>
    <property type="molecule type" value="Genomic_DNA"/>
</dbReference>
<name>A0A7R9F6M0_9NEOP</name>
<evidence type="ECO:0000313" key="2">
    <source>
        <dbReference type="EMBL" id="CAD7447944.1"/>
    </source>
</evidence>
<feature type="region of interest" description="Disordered" evidence="1">
    <location>
        <begin position="1"/>
        <end position="95"/>
    </location>
</feature>
<accession>A0A7R9F6M0</accession>
<reference evidence="2" key="1">
    <citation type="submission" date="2020-11" db="EMBL/GenBank/DDBJ databases">
        <authorList>
            <person name="Tran Van P."/>
        </authorList>
    </citation>
    <scope>NUCLEOTIDE SEQUENCE</scope>
</reference>
<feature type="compositionally biased region" description="Polar residues" evidence="1">
    <location>
        <begin position="70"/>
        <end position="86"/>
    </location>
</feature>
<gene>
    <name evidence="2" type="ORF">TBIB3V08_LOCUS10241</name>
</gene>
<sequence length="95" mass="10335">MTLMNSDLDTGTIKRECGLHPPSDVPKLTRGWTGHYWDSQPAAASSEHQESEATTNEESGGLSYSYILGKNTSDFDAHGSSVSTQVDFDISTDHE</sequence>